<dbReference type="PANTHER" id="PTHR10807">
    <property type="entry name" value="MYOTUBULARIN-RELATED"/>
    <property type="match status" value="1"/>
</dbReference>
<dbReference type="OMA" id="IEREWIC"/>
<dbReference type="InterPro" id="IPR030564">
    <property type="entry name" value="Myotubularin"/>
</dbReference>
<dbReference type="Gene3D" id="2.30.29.30">
    <property type="entry name" value="Pleckstrin-homology domain (PH domain)/Phosphotyrosine-binding domain (PTB)"/>
    <property type="match status" value="1"/>
</dbReference>
<dbReference type="Pfam" id="PF06602">
    <property type="entry name" value="Myotub-related"/>
    <property type="match status" value="1"/>
</dbReference>
<dbReference type="PROSITE" id="PS51339">
    <property type="entry name" value="PPASE_MYOTUBULARIN"/>
    <property type="match status" value="1"/>
</dbReference>
<protein>
    <recommendedName>
        <fullName evidence="2">Myotubularin phosphatase domain-containing protein</fullName>
    </recommendedName>
</protein>
<dbReference type="InterPro" id="IPR048994">
    <property type="entry name" value="PH-GRAM_MTMR6-9"/>
</dbReference>
<proteinExistence type="inferred from homology"/>
<name>T1JCY3_STRMM</name>
<dbReference type="GO" id="GO:0005737">
    <property type="term" value="C:cytoplasm"/>
    <property type="evidence" value="ECO:0007669"/>
    <property type="project" value="TreeGrafter"/>
</dbReference>
<sequence>MELVEVRTPYLDDVVVRLPLSNPVDGTLYITGHHLILSSAKTDTQELSLMHQNVDNVERRLHSTGGSIILKCKDFKTFQLDIPGLDDCNNIANSLEQFASLSDPSKYYPLFFRPTFEIMEDGWTAFLPETEFSKILRTTDEWRISHVNKDFSVCRSYPTSVIVPKCIDDETLLASASFRQLGRFPVLSYYHQKNGAALMRSSQPMIGANGRRCKEDERLLNSLLGHGKRGYIIDTRTQNIAQMARAKGNAYKLVQVTKQLLVGGGFEPEVHYPQWRRMHKPIDRHHVLLDSLGKLMEACNDTSCSVDKWLSRLESCNWLSHVKEILNCACLVAQCIDQENASLLVHGSEGMDATLQVTSLAQVILDADCRTVRGFEALIEREWLQGGHPFALRCSHSAYTNANLRTRHQAPTFLIFLDCTWQIYQQFPCSFEFGERFLIMLFEHAYSSQFGTFLGNCDAERAELQLGSKTVSLWSYVNQPQVLSTYLNPLYEPNNRVIWPSVAPMSLTLWTGIYLRWVCDQSLQEKAWTTIIEIKEHDKQLRSRVTKLRRQLVELERDAVDAGILAAATPPEIDVS</sequence>
<dbReference type="InterPro" id="IPR010569">
    <property type="entry name" value="Myotubularin-like_Pase_dom"/>
</dbReference>
<dbReference type="CDD" id="cd14536">
    <property type="entry name" value="PTP-MTMR9"/>
    <property type="match status" value="1"/>
</dbReference>
<evidence type="ECO:0000313" key="3">
    <source>
        <dbReference type="EnsemblMetazoa" id="SMAR011654-PA"/>
    </source>
</evidence>
<reference evidence="3" key="2">
    <citation type="submission" date="2015-02" db="UniProtKB">
        <authorList>
            <consortium name="EnsemblMetazoa"/>
        </authorList>
    </citation>
    <scope>IDENTIFICATION</scope>
</reference>
<dbReference type="AlphaFoldDB" id="T1JCY3"/>
<dbReference type="Pfam" id="PF21098">
    <property type="entry name" value="PH-GRAM_MTMR6-like"/>
    <property type="match status" value="1"/>
</dbReference>
<dbReference type="Proteomes" id="UP000014500">
    <property type="component" value="Unassembled WGS sequence"/>
</dbReference>
<dbReference type="EMBL" id="JH432085">
    <property type="status" value="NOT_ANNOTATED_CDS"/>
    <property type="molecule type" value="Genomic_DNA"/>
</dbReference>
<dbReference type="eggNOG" id="KOG1089">
    <property type="taxonomic scope" value="Eukaryota"/>
</dbReference>
<accession>T1JCY3</accession>
<dbReference type="SUPFAM" id="SSF50729">
    <property type="entry name" value="PH domain-like"/>
    <property type="match status" value="1"/>
</dbReference>
<evidence type="ECO:0000259" key="2">
    <source>
        <dbReference type="PROSITE" id="PS51339"/>
    </source>
</evidence>
<evidence type="ECO:0000313" key="4">
    <source>
        <dbReference type="Proteomes" id="UP000014500"/>
    </source>
</evidence>
<dbReference type="PANTHER" id="PTHR10807:SF73">
    <property type="entry name" value="LD06050P"/>
    <property type="match status" value="1"/>
</dbReference>
<dbReference type="PhylomeDB" id="T1JCY3"/>
<keyword evidence="4" id="KW-1185">Reference proteome</keyword>
<comment type="similarity">
    <text evidence="1">Belongs to the protein-tyrosine phosphatase family. Non-receptor class myotubularin subfamily.</text>
</comment>
<feature type="domain" description="Myotubularin phosphatase" evidence="2">
    <location>
        <begin position="122"/>
        <end position="514"/>
    </location>
</feature>
<dbReference type="STRING" id="126957.T1JCY3"/>
<dbReference type="GO" id="GO:0010507">
    <property type="term" value="P:negative regulation of autophagy"/>
    <property type="evidence" value="ECO:0007669"/>
    <property type="project" value="TreeGrafter"/>
</dbReference>
<organism evidence="3 4">
    <name type="scientific">Strigamia maritima</name>
    <name type="common">European centipede</name>
    <name type="synonym">Geophilus maritimus</name>
    <dbReference type="NCBI Taxonomy" id="126957"/>
    <lineage>
        <taxon>Eukaryota</taxon>
        <taxon>Metazoa</taxon>
        <taxon>Ecdysozoa</taxon>
        <taxon>Arthropoda</taxon>
        <taxon>Myriapoda</taxon>
        <taxon>Chilopoda</taxon>
        <taxon>Pleurostigmophora</taxon>
        <taxon>Geophilomorpha</taxon>
        <taxon>Linotaeniidae</taxon>
        <taxon>Strigamia</taxon>
    </lineage>
</organism>
<dbReference type="SUPFAM" id="SSF52799">
    <property type="entry name" value="(Phosphotyrosine protein) phosphatases II"/>
    <property type="match status" value="1"/>
</dbReference>
<dbReference type="GO" id="GO:0046856">
    <property type="term" value="P:phosphatidylinositol dephosphorylation"/>
    <property type="evidence" value="ECO:0007669"/>
    <property type="project" value="TreeGrafter"/>
</dbReference>
<dbReference type="HOGENOM" id="CLU_001839_3_1_1"/>
<reference evidence="4" key="1">
    <citation type="submission" date="2011-05" db="EMBL/GenBank/DDBJ databases">
        <authorList>
            <person name="Richards S.R."/>
            <person name="Qu J."/>
            <person name="Jiang H."/>
            <person name="Jhangiani S.N."/>
            <person name="Agravi P."/>
            <person name="Goodspeed R."/>
            <person name="Gross S."/>
            <person name="Mandapat C."/>
            <person name="Jackson L."/>
            <person name="Mathew T."/>
            <person name="Pu L."/>
            <person name="Thornton R."/>
            <person name="Saada N."/>
            <person name="Wilczek-Boney K.B."/>
            <person name="Lee S."/>
            <person name="Kovar C."/>
            <person name="Wu Y."/>
            <person name="Scherer S.E."/>
            <person name="Worley K.C."/>
            <person name="Muzny D.M."/>
            <person name="Gibbs R."/>
        </authorList>
    </citation>
    <scope>NUCLEOTIDE SEQUENCE</scope>
    <source>
        <strain evidence="4">Brora</strain>
    </source>
</reference>
<dbReference type="InterPro" id="IPR029021">
    <property type="entry name" value="Prot-tyrosine_phosphatase-like"/>
</dbReference>
<dbReference type="InterPro" id="IPR011993">
    <property type="entry name" value="PH-like_dom_sf"/>
</dbReference>
<dbReference type="EnsemblMetazoa" id="SMAR011654-RA">
    <property type="protein sequence ID" value="SMAR011654-PA"/>
    <property type="gene ID" value="SMAR011654"/>
</dbReference>
<evidence type="ECO:0000256" key="1">
    <source>
        <dbReference type="ARBA" id="ARBA00007471"/>
    </source>
</evidence>
<dbReference type="GO" id="GO:0019903">
    <property type="term" value="F:protein phosphatase binding"/>
    <property type="evidence" value="ECO:0007669"/>
    <property type="project" value="TreeGrafter"/>
</dbReference>